<dbReference type="SUPFAM" id="SSF50249">
    <property type="entry name" value="Nucleic acid-binding proteins"/>
    <property type="match status" value="1"/>
</dbReference>
<evidence type="ECO:0000313" key="6">
    <source>
        <dbReference type="EMBL" id="QGK72331.1"/>
    </source>
</evidence>
<sequence length="312" mass="34577">MLATDSDSRPFQADDVPPHDARTWLFERKLDGMRLVAGADGAGTELWSRSGRRVDAAYPEISEAFSGLPGFVVDGEVVAFDGLRTSFGALQGRMHLSDARAARNSGITIHYYLFDLIAVGGVDLRRLPLRTRKRLLQEFVPFAEPLRYTEHAAGHGRRLYEQAAVDGWEGLVAKRSASPYRSGRSRDWVKLPCVLTQEFVVAGFTAPKGARSGFGALLLGYYEPEGVRLRYAGKVGTGFDEAGLRAITARLVALERPSSPLADPVPERGVRWVEPELVAEVVFSEWTGDGRLRQPRYRGLRADKHPQEIVRE</sequence>
<comment type="catalytic activity">
    <reaction evidence="4">
        <text>ATP + (deoxyribonucleotide)n-3'-hydroxyl + 5'-phospho-(deoxyribonucleotide)m = (deoxyribonucleotide)n+m + AMP + diphosphate.</text>
        <dbReference type="EC" id="6.5.1.1"/>
    </reaction>
</comment>
<dbReference type="GO" id="GO:0006281">
    <property type="term" value="P:DNA repair"/>
    <property type="evidence" value="ECO:0007669"/>
    <property type="project" value="InterPro"/>
</dbReference>
<organism evidence="6 7">
    <name type="scientific">Allosaccharopolyspora coralli</name>
    <dbReference type="NCBI Taxonomy" id="2665642"/>
    <lineage>
        <taxon>Bacteria</taxon>
        <taxon>Bacillati</taxon>
        <taxon>Actinomycetota</taxon>
        <taxon>Actinomycetes</taxon>
        <taxon>Pseudonocardiales</taxon>
        <taxon>Pseudonocardiaceae</taxon>
        <taxon>Allosaccharopolyspora</taxon>
    </lineage>
</organism>
<dbReference type="PROSITE" id="PS50160">
    <property type="entry name" value="DNA_LIGASE_A3"/>
    <property type="match status" value="1"/>
</dbReference>
<dbReference type="CDD" id="cd07906">
    <property type="entry name" value="Adenylation_DNA_ligase_LigD_LigC"/>
    <property type="match status" value="1"/>
</dbReference>
<dbReference type="GO" id="GO:0003910">
    <property type="term" value="F:DNA ligase (ATP) activity"/>
    <property type="evidence" value="ECO:0007669"/>
    <property type="project" value="UniProtKB-EC"/>
</dbReference>
<dbReference type="InterPro" id="IPR012340">
    <property type="entry name" value="NA-bd_OB-fold"/>
</dbReference>
<dbReference type="CDD" id="cd07971">
    <property type="entry name" value="OBF_DNA_ligase_LigD"/>
    <property type="match status" value="1"/>
</dbReference>
<comment type="similarity">
    <text evidence="1">Belongs to the ATP-dependent DNA ligase family.</text>
</comment>
<protein>
    <recommendedName>
        <fullName evidence="2">DNA ligase (ATP)</fullName>
        <ecNumber evidence="2">6.5.1.1</ecNumber>
    </recommendedName>
</protein>
<dbReference type="InterPro" id="IPR014146">
    <property type="entry name" value="LigD_ligase_dom"/>
</dbReference>
<dbReference type="EC" id="6.5.1.1" evidence="2"/>
<dbReference type="InterPro" id="IPR050191">
    <property type="entry name" value="ATP-dep_DNA_ligase"/>
</dbReference>
<evidence type="ECO:0000256" key="2">
    <source>
        <dbReference type="ARBA" id="ARBA00012727"/>
    </source>
</evidence>
<dbReference type="GO" id="GO:0005524">
    <property type="term" value="F:ATP binding"/>
    <property type="evidence" value="ECO:0007669"/>
    <property type="project" value="InterPro"/>
</dbReference>
<dbReference type="Gene3D" id="3.30.1490.70">
    <property type="match status" value="1"/>
</dbReference>
<dbReference type="GO" id="GO:0006310">
    <property type="term" value="P:DNA recombination"/>
    <property type="evidence" value="ECO:0007669"/>
    <property type="project" value="InterPro"/>
</dbReference>
<dbReference type="Gene3D" id="2.40.50.140">
    <property type="entry name" value="Nucleic acid-binding proteins"/>
    <property type="match status" value="1"/>
</dbReference>
<dbReference type="AlphaFoldDB" id="A0A5Q3QCA9"/>
<dbReference type="Pfam" id="PF04679">
    <property type="entry name" value="DNA_ligase_A_C"/>
    <property type="match status" value="1"/>
</dbReference>
<dbReference type="EMBL" id="CP045929">
    <property type="protein sequence ID" value="QGK72331.1"/>
    <property type="molecule type" value="Genomic_DNA"/>
</dbReference>
<keyword evidence="3 6" id="KW-0436">Ligase</keyword>
<evidence type="ECO:0000256" key="3">
    <source>
        <dbReference type="ARBA" id="ARBA00022598"/>
    </source>
</evidence>
<dbReference type="InterPro" id="IPR012309">
    <property type="entry name" value="DNA_ligase_ATP-dep_C"/>
</dbReference>
<dbReference type="SUPFAM" id="SSF56091">
    <property type="entry name" value="DNA ligase/mRNA capping enzyme, catalytic domain"/>
    <property type="match status" value="1"/>
</dbReference>
<dbReference type="NCBIfam" id="TIGR02779">
    <property type="entry name" value="NHEJ_ligase_lig"/>
    <property type="match status" value="1"/>
</dbReference>
<gene>
    <name evidence="6" type="ORF">GIY23_15795</name>
</gene>
<keyword evidence="7" id="KW-1185">Reference proteome</keyword>
<dbReference type="InterPro" id="IPR012310">
    <property type="entry name" value="DNA_ligase_ATP-dep_cent"/>
</dbReference>
<evidence type="ECO:0000256" key="4">
    <source>
        <dbReference type="ARBA" id="ARBA00034003"/>
    </source>
</evidence>
<evidence type="ECO:0000259" key="5">
    <source>
        <dbReference type="PROSITE" id="PS50160"/>
    </source>
</evidence>
<proteinExistence type="inferred from homology"/>
<feature type="domain" description="ATP-dependent DNA ligase family profile" evidence="5">
    <location>
        <begin position="102"/>
        <end position="191"/>
    </location>
</feature>
<accession>A0A5Q3QCA9</accession>
<evidence type="ECO:0000256" key="1">
    <source>
        <dbReference type="ARBA" id="ARBA00007572"/>
    </source>
</evidence>
<dbReference type="Proteomes" id="UP000371041">
    <property type="component" value="Chromosome"/>
</dbReference>
<reference evidence="7" key="1">
    <citation type="submission" date="2019-11" db="EMBL/GenBank/DDBJ databases">
        <title>The complete genome sequence of Saccharopolyspora sp. E2A.</title>
        <authorList>
            <person name="Zhang G."/>
        </authorList>
    </citation>
    <scope>NUCLEOTIDE SEQUENCE [LARGE SCALE GENOMIC DNA]</scope>
    <source>
        <strain evidence="7">E2A</strain>
    </source>
</reference>
<dbReference type="KEGG" id="sace:GIY23_15795"/>
<evidence type="ECO:0000313" key="7">
    <source>
        <dbReference type="Proteomes" id="UP000371041"/>
    </source>
</evidence>
<dbReference type="Pfam" id="PF01068">
    <property type="entry name" value="DNA_ligase_A_M"/>
    <property type="match status" value="1"/>
</dbReference>
<dbReference type="PANTHER" id="PTHR45674:SF4">
    <property type="entry name" value="DNA LIGASE 1"/>
    <property type="match status" value="1"/>
</dbReference>
<dbReference type="PANTHER" id="PTHR45674">
    <property type="entry name" value="DNA LIGASE 1/3 FAMILY MEMBER"/>
    <property type="match status" value="1"/>
</dbReference>
<name>A0A5Q3QCA9_9PSEU</name>
<dbReference type="Gene3D" id="3.30.470.30">
    <property type="entry name" value="DNA ligase/mRNA capping enzyme"/>
    <property type="match status" value="1"/>
</dbReference>